<name>A0A2K1KIB8_PHYPA</name>
<evidence type="ECO:0000313" key="5">
    <source>
        <dbReference type="Proteomes" id="UP000006727"/>
    </source>
</evidence>
<dbReference type="Gene3D" id="3.40.50.1820">
    <property type="entry name" value="alpha/beta hydrolase"/>
    <property type="match status" value="1"/>
</dbReference>
<evidence type="ECO:0000259" key="2">
    <source>
        <dbReference type="Pfam" id="PF01764"/>
    </source>
</evidence>
<dbReference type="Gramene" id="Pp3c5_3499V3.1">
    <property type="protein sequence ID" value="Pp3c5_3499V3.1"/>
    <property type="gene ID" value="Pp3c5_3499"/>
</dbReference>
<dbReference type="CDD" id="cd00741">
    <property type="entry name" value="Lipase"/>
    <property type="match status" value="1"/>
</dbReference>
<accession>A0A2K1KIB8</accession>
<dbReference type="EnsemblPlants" id="Pp3c5_3499V3.1">
    <property type="protein sequence ID" value="Pp3c5_3499V3.1"/>
    <property type="gene ID" value="Pp3c5_3499"/>
</dbReference>
<feature type="domain" description="Fungal lipase-type" evidence="2">
    <location>
        <begin position="89"/>
        <end position="143"/>
    </location>
</feature>
<proteinExistence type="predicted"/>
<dbReference type="OrthoDB" id="58570at2759"/>
<dbReference type="Pfam" id="PF01764">
    <property type="entry name" value="Lipase_3"/>
    <property type="match status" value="1"/>
</dbReference>
<dbReference type="GO" id="GO:0006629">
    <property type="term" value="P:lipid metabolic process"/>
    <property type="evidence" value="ECO:0007669"/>
    <property type="project" value="InterPro"/>
</dbReference>
<gene>
    <name evidence="4" type="primary">LOC112282331</name>
    <name evidence="3" type="ORF">PHYPA_007195</name>
</gene>
<keyword evidence="5" id="KW-1185">Reference proteome</keyword>
<dbReference type="InterPro" id="IPR029058">
    <property type="entry name" value="AB_hydrolase_fold"/>
</dbReference>
<protein>
    <recommendedName>
        <fullName evidence="2">Fungal lipase-type domain-containing protein</fullName>
    </recommendedName>
</protein>
<dbReference type="InterPro" id="IPR002921">
    <property type="entry name" value="Fungal_lipase-type"/>
</dbReference>
<feature type="compositionally biased region" description="Basic and acidic residues" evidence="1">
    <location>
        <begin position="34"/>
        <end position="48"/>
    </location>
</feature>
<dbReference type="GeneID" id="112282331"/>
<evidence type="ECO:0000313" key="4">
    <source>
        <dbReference type="EnsemblPlants" id="Pp3c5_3499V3.1"/>
    </source>
</evidence>
<dbReference type="AlphaFoldDB" id="A0A2K1KIB8"/>
<dbReference type="PaxDb" id="3218-PP1S72_325V6.1"/>
<dbReference type="SUPFAM" id="SSF53474">
    <property type="entry name" value="alpha/beta-Hydrolases"/>
    <property type="match status" value="1"/>
</dbReference>
<organism evidence="3">
    <name type="scientific">Physcomitrium patens</name>
    <name type="common">Spreading-leaved earth moss</name>
    <name type="synonym">Physcomitrella patens</name>
    <dbReference type="NCBI Taxonomy" id="3218"/>
    <lineage>
        <taxon>Eukaryota</taxon>
        <taxon>Viridiplantae</taxon>
        <taxon>Streptophyta</taxon>
        <taxon>Embryophyta</taxon>
        <taxon>Bryophyta</taxon>
        <taxon>Bryophytina</taxon>
        <taxon>Bryopsida</taxon>
        <taxon>Funariidae</taxon>
        <taxon>Funariales</taxon>
        <taxon>Funariaceae</taxon>
        <taxon>Physcomitrium</taxon>
    </lineage>
</organism>
<dbReference type="EMBL" id="ABEU02000005">
    <property type="protein sequence ID" value="PNR53520.1"/>
    <property type="molecule type" value="Genomic_DNA"/>
</dbReference>
<dbReference type="RefSeq" id="XP_024375552.1">
    <property type="nucleotide sequence ID" value="XM_024519784.2"/>
</dbReference>
<feature type="region of interest" description="Disordered" evidence="1">
    <location>
        <begin position="34"/>
        <end position="71"/>
    </location>
</feature>
<reference evidence="4" key="3">
    <citation type="submission" date="2020-12" db="UniProtKB">
        <authorList>
            <consortium name="EnsemblPlants"/>
        </authorList>
    </citation>
    <scope>IDENTIFICATION</scope>
</reference>
<evidence type="ECO:0000313" key="3">
    <source>
        <dbReference type="EMBL" id="PNR53520.1"/>
    </source>
</evidence>
<sequence>MKPTVGPRYKSNKEENYLCQKCFLEHGSSQVYSKIDKPLRKSEPERGRLHPGGYDDAESSESKPELSFSEEGCSNFPAVPYRGVSLKDYTKIDKPLESSSSSSSSSATEGDIYITGHSLGAALALLIGKTLAAEENQRYHVHCFNPPFWTIVLLITEGIRLDKVRDKAKEVLGEYSLERLIKAAPHMMNLMKLTLAAIYYGEQLVEEIKHFKDLIDWVPVLYINKHDSICCKLPKHYKQKQKLNEGFEVRSQALISKVFGHEALFSPLVPSVDMRISKQPNKPHDLKNWYREPAIDKCRRYRLLSGVSYTT</sequence>
<evidence type="ECO:0000256" key="1">
    <source>
        <dbReference type="SAM" id="MobiDB-lite"/>
    </source>
</evidence>
<reference evidence="3 5" key="2">
    <citation type="journal article" date="2018" name="Plant J.">
        <title>The Physcomitrella patens chromosome-scale assembly reveals moss genome structure and evolution.</title>
        <authorList>
            <person name="Lang D."/>
            <person name="Ullrich K.K."/>
            <person name="Murat F."/>
            <person name="Fuchs J."/>
            <person name="Jenkins J."/>
            <person name="Haas F.B."/>
            <person name="Piednoel M."/>
            <person name="Gundlach H."/>
            <person name="Van Bel M."/>
            <person name="Meyberg R."/>
            <person name="Vives C."/>
            <person name="Morata J."/>
            <person name="Symeonidi A."/>
            <person name="Hiss M."/>
            <person name="Muchero W."/>
            <person name="Kamisugi Y."/>
            <person name="Saleh O."/>
            <person name="Blanc G."/>
            <person name="Decker E.L."/>
            <person name="van Gessel N."/>
            <person name="Grimwood J."/>
            <person name="Hayes R.D."/>
            <person name="Graham S.W."/>
            <person name="Gunter L.E."/>
            <person name="McDaniel S.F."/>
            <person name="Hoernstein S.N.W."/>
            <person name="Larsson A."/>
            <person name="Li F.W."/>
            <person name="Perroud P.F."/>
            <person name="Phillips J."/>
            <person name="Ranjan P."/>
            <person name="Rokshar D.S."/>
            <person name="Rothfels C.J."/>
            <person name="Schneider L."/>
            <person name="Shu S."/>
            <person name="Stevenson D.W."/>
            <person name="Thummler F."/>
            <person name="Tillich M."/>
            <person name="Villarreal Aguilar J.C."/>
            <person name="Widiez T."/>
            <person name="Wong G.K."/>
            <person name="Wymore A."/>
            <person name="Zhang Y."/>
            <person name="Zimmer A.D."/>
            <person name="Quatrano R.S."/>
            <person name="Mayer K.F.X."/>
            <person name="Goodstein D."/>
            <person name="Casacuberta J.M."/>
            <person name="Vandepoele K."/>
            <person name="Reski R."/>
            <person name="Cuming A.C."/>
            <person name="Tuskan G.A."/>
            <person name="Maumus F."/>
            <person name="Salse J."/>
            <person name="Schmutz J."/>
            <person name="Rensing S.A."/>
        </authorList>
    </citation>
    <scope>NUCLEOTIDE SEQUENCE [LARGE SCALE GENOMIC DNA]</scope>
    <source>
        <strain evidence="4 5">cv. Gransden 2004</strain>
    </source>
</reference>
<dbReference type="PANTHER" id="PTHR31479">
    <property type="entry name" value="ALPHA/BETA-HYDROLASES SUPERFAMILY PROTEIN"/>
    <property type="match status" value="1"/>
</dbReference>
<reference evidence="3 5" key="1">
    <citation type="journal article" date="2008" name="Science">
        <title>The Physcomitrella genome reveals evolutionary insights into the conquest of land by plants.</title>
        <authorList>
            <person name="Rensing S."/>
            <person name="Lang D."/>
            <person name="Zimmer A."/>
            <person name="Terry A."/>
            <person name="Salamov A."/>
            <person name="Shapiro H."/>
            <person name="Nishiyama T."/>
            <person name="Perroud P.-F."/>
            <person name="Lindquist E."/>
            <person name="Kamisugi Y."/>
            <person name="Tanahashi T."/>
            <person name="Sakakibara K."/>
            <person name="Fujita T."/>
            <person name="Oishi K."/>
            <person name="Shin-I T."/>
            <person name="Kuroki Y."/>
            <person name="Toyoda A."/>
            <person name="Suzuki Y."/>
            <person name="Hashimoto A."/>
            <person name="Yamaguchi K."/>
            <person name="Sugano A."/>
            <person name="Kohara Y."/>
            <person name="Fujiyama A."/>
            <person name="Anterola A."/>
            <person name="Aoki S."/>
            <person name="Ashton N."/>
            <person name="Barbazuk W.B."/>
            <person name="Barker E."/>
            <person name="Bennetzen J."/>
            <person name="Bezanilla M."/>
            <person name="Blankenship R."/>
            <person name="Cho S.H."/>
            <person name="Dutcher S."/>
            <person name="Estelle M."/>
            <person name="Fawcett J.A."/>
            <person name="Gundlach H."/>
            <person name="Hanada K."/>
            <person name="Heyl A."/>
            <person name="Hicks K.A."/>
            <person name="Hugh J."/>
            <person name="Lohr M."/>
            <person name="Mayer K."/>
            <person name="Melkozernov A."/>
            <person name="Murata T."/>
            <person name="Nelson D."/>
            <person name="Pils B."/>
            <person name="Prigge M."/>
            <person name="Reiss B."/>
            <person name="Renner T."/>
            <person name="Rombauts S."/>
            <person name="Rushton P."/>
            <person name="Sanderfoot A."/>
            <person name="Schween G."/>
            <person name="Shiu S.-H."/>
            <person name="Stueber K."/>
            <person name="Theodoulou F.L."/>
            <person name="Tu H."/>
            <person name="Van de Peer Y."/>
            <person name="Verrier P.J."/>
            <person name="Waters E."/>
            <person name="Wood A."/>
            <person name="Yang L."/>
            <person name="Cove D."/>
            <person name="Cuming A."/>
            <person name="Hasebe M."/>
            <person name="Lucas S."/>
            <person name="Mishler D.B."/>
            <person name="Reski R."/>
            <person name="Grigoriev I."/>
            <person name="Quatrano R.S."/>
            <person name="Boore J.L."/>
        </authorList>
    </citation>
    <scope>NUCLEOTIDE SEQUENCE [LARGE SCALE GENOMIC DNA]</scope>
    <source>
        <strain evidence="4 5">cv. Gransden 2004</strain>
    </source>
</reference>
<dbReference type="Proteomes" id="UP000006727">
    <property type="component" value="Chromosome 5"/>
</dbReference>
<dbReference type="PANTHER" id="PTHR31479:SF2">
    <property type="entry name" value="ALPHA_BETA-HYDROLASES SUPERFAMILY PROTEIN"/>
    <property type="match status" value="1"/>
</dbReference>